<reference evidence="2 3" key="1">
    <citation type="submission" date="2019-07" db="EMBL/GenBank/DDBJ databases">
        <title>Whole genome shotgun sequence of Myxococcus fulvus NBRC 100333.</title>
        <authorList>
            <person name="Hosoyama A."/>
            <person name="Uohara A."/>
            <person name="Ohji S."/>
            <person name="Ichikawa N."/>
        </authorList>
    </citation>
    <scope>NUCLEOTIDE SEQUENCE [LARGE SCALE GENOMIC DNA]</scope>
    <source>
        <strain evidence="2 3">NBRC 100333</strain>
    </source>
</reference>
<dbReference type="AlphaFoldDB" id="A0A511SZF7"/>
<proteinExistence type="predicted"/>
<accession>A0A511SZF7</accession>
<comment type="caution">
    <text evidence="2">The sequence shown here is derived from an EMBL/GenBank/DDBJ whole genome shotgun (WGS) entry which is preliminary data.</text>
</comment>
<organism evidence="2 3">
    <name type="scientific">Myxococcus fulvus</name>
    <dbReference type="NCBI Taxonomy" id="33"/>
    <lineage>
        <taxon>Bacteria</taxon>
        <taxon>Pseudomonadati</taxon>
        <taxon>Myxococcota</taxon>
        <taxon>Myxococcia</taxon>
        <taxon>Myxococcales</taxon>
        <taxon>Cystobacterineae</taxon>
        <taxon>Myxococcaceae</taxon>
        <taxon>Myxococcus</taxon>
    </lineage>
</organism>
<sequence>MFPFPHDNGHANLLCVKVKTGEVVSWVHEDGRREHEGSRTRPSRLAESRVDSDVA</sequence>
<feature type="region of interest" description="Disordered" evidence="1">
    <location>
        <begin position="30"/>
        <end position="55"/>
    </location>
</feature>
<evidence type="ECO:0000256" key="1">
    <source>
        <dbReference type="SAM" id="MobiDB-lite"/>
    </source>
</evidence>
<evidence type="ECO:0000313" key="2">
    <source>
        <dbReference type="EMBL" id="GEN07290.1"/>
    </source>
</evidence>
<protein>
    <submittedName>
        <fullName evidence="2">Uncharacterized protein</fullName>
    </submittedName>
</protein>
<name>A0A511SZF7_MYXFU</name>
<gene>
    <name evidence="2" type="ORF">MFU01_23270</name>
</gene>
<evidence type="ECO:0000313" key="3">
    <source>
        <dbReference type="Proteomes" id="UP000321514"/>
    </source>
</evidence>
<dbReference type="EMBL" id="BJXR01000023">
    <property type="protein sequence ID" value="GEN07290.1"/>
    <property type="molecule type" value="Genomic_DNA"/>
</dbReference>
<dbReference type="Proteomes" id="UP000321514">
    <property type="component" value="Unassembled WGS sequence"/>
</dbReference>